<dbReference type="VEuPathDB" id="CryptoDB:GNI_013630"/>
<dbReference type="GeneID" id="22910752"/>
<accession>A0A023BCJ9</accession>
<protein>
    <submittedName>
        <fullName evidence="3">Phosphatase</fullName>
    </submittedName>
</protein>
<dbReference type="PANTHER" id="PTHR10648">
    <property type="entry name" value="SERINE/THREONINE-PROTEIN PHOSPHATASE PP2A 65 KDA REGULATORY SUBUNIT"/>
    <property type="match status" value="1"/>
</dbReference>
<dbReference type="RefSeq" id="XP_011128888.1">
    <property type="nucleotide sequence ID" value="XM_011130586.1"/>
</dbReference>
<reference evidence="3" key="1">
    <citation type="submission" date="2013-12" db="EMBL/GenBank/DDBJ databases">
        <authorList>
            <person name="Omoto C.K."/>
            <person name="Sibley D."/>
            <person name="Venepally P."/>
            <person name="Hadjithomas M."/>
            <person name="Karamycheva S."/>
            <person name="Brunk B."/>
            <person name="Roos D."/>
            <person name="Caler E."/>
            <person name="Lorenzi H."/>
        </authorList>
    </citation>
    <scope>NUCLEOTIDE SEQUENCE</scope>
</reference>
<dbReference type="AlphaFoldDB" id="A0A023BCJ9"/>
<dbReference type="Gene3D" id="1.25.10.10">
    <property type="entry name" value="Leucine-rich Repeat Variant"/>
    <property type="match status" value="1"/>
</dbReference>
<dbReference type="GO" id="GO:0019888">
    <property type="term" value="F:protein phosphatase regulator activity"/>
    <property type="evidence" value="ECO:0007669"/>
    <property type="project" value="TreeGrafter"/>
</dbReference>
<keyword evidence="1" id="KW-0677">Repeat</keyword>
<dbReference type="Proteomes" id="UP000019763">
    <property type="component" value="Unassembled WGS sequence"/>
</dbReference>
<dbReference type="InterPro" id="IPR051023">
    <property type="entry name" value="PP2A_Regulatory_Subunit_A"/>
</dbReference>
<evidence type="ECO:0000256" key="1">
    <source>
        <dbReference type="ARBA" id="ARBA00022737"/>
    </source>
</evidence>
<evidence type="ECO:0000256" key="2">
    <source>
        <dbReference type="PROSITE-ProRule" id="PRU00103"/>
    </source>
</evidence>
<feature type="repeat" description="HEAT" evidence="2">
    <location>
        <begin position="136"/>
        <end position="174"/>
    </location>
</feature>
<dbReference type="PROSITE" id="PS50077">
    <property type="entry name" value="HEAT_REPEAT"/>
    <property type="match status" value="1"/>
</dbReference>
<sequence>MNVVLKHCDQDRVVSKLLPGLGEMILYGGDENLIWEVGVTTFPLILKDYPESFSAVMESYRFMLVHEESAIREGSLKGLSTILENNVTATLDQFVSLYESVVLGGKANNCHFARCSSNKMFALMFQHLSLNQRQSMLPTYLSHASDESPLVRKAFASSLAQVADHAITQELFESIYPAAITGWKDEYLEQVRVDSLCTLMTMARKLSPPKIEKHIISTLSRITTDASWRIRLTFLDQAHKFMAVTGPELNKKYVWPWIIELLSDGVVEVSTRAFQIIHHCMKYLDAEVYQSCVAESVAEFLKDPESKEEDAVAAVALIVGDSAGSMKSSELARCSEVLMGHSSSVVRTNLVSQFPFILGLLDEPGAVHSLVTAASKDVQWRVRAELAKHLGEISQVFSADECLKLLVTALLDLCDFVRNAVVTNLHSIIQHSSTVTLDHVIGCLFTLWKLNHAPPDGGTAIAIPTTDILYEVVMRSKRNITSYIVTKTLIRAFVTCLIIDDRPSDRILEDIILLSTADSIPNIRRLAWKSLEKLHQAKRVGGDVLAARLEQQLPREGDTDVLETMKVLKATI</sequence>
<dbReference type="InterPro" id="IPR011989">
    <property type="entry name" value="ARM-like"/>
</dbReference>
<dbReference type="InterPro" id="IPR021133">
    <property type="entry name" value="HEAT_type_2"/>
</dbReference>
<dbReference type="eggNOG" id="KOG0211">
    <property type="taxonomic scope" value="Eukaryota"/>
</dbReference>
<dbReference type="GO" id="GO:0000159">
    <property type="term" value="C:protein phosphatase type 2A complex"/>
    <property type="evidence" value="ECO:0007669"/>
    <property type="project" value="TreeGrafter"/>
</dbReference>
<dbReference type="PANTHER" id="PTHR10648:SF4">
    <property type="entry name" value="PROTEIN PHOSPHATASE 2 (FORMERLY 2A), REGULATORY SUBUNIT A, BETA ISOFORM-RELATED"/>
    <property type="match status" value="1"/>
</dbReference>
<dbReference type="InterPro" id="IPR016024">
    <property type="entry name" value="ARM-type_fold"/>
</dbReference>
<gene>
    <name evidence="3" type="ORF">GNI_013630</name>
</gene>
<evidence type="ECO:0000313" key="3">
    <source>
        <dbReference type="EMBL" id="EZG83924.1"/>
    </source>
</evidence>
<proteinExistence type="predicted"/>
<keyword evidence="4" id="KW-1185">Reference proteome</keyword>
<dbReference type="GO" id="GO:0005829">
    <property type="term" value="C:cytosol"/>
    <property type="evidence" value="ECO:0007669"/>
    <property type="project" value="TreeGrafter"/>
</dbReference>
<comment type="caution">
    <text evidence="3">The sequence shown here is derived from an EMBL/GenBank/DDBJ whole genome shotgun (WGS) entry which is preliminary data.</text>
</comment>
<dbReference type="OMA" id="AMHRVKV"/>
<dbReference type="OrthoDB" id="340346at2759"/>
<organism evidence="3 4">
    <name type="scientific">Gregarina niphandrodes</name>
    <name type="common">Septate eugregarine</name>
    <dbReference type="NCBI Taxonomy" id="110365"/>
    <lineage>
        <taxon>Eukaryota</taxon>
        <taxon>Sar</taxon>
        <taxon>Alveolata</taxon>
        <taxon>Apicomplexa</taxon>
        <taxon>Conoidasida</taxon>
        <taxon>Gregarinasina</taxon>
        <taxon>Eugregarinorida</taxon>
        <taxon>Gregarinidae</taxon>
        <taxon>Gregarina</taxon>
    </lineage>
</organism>
<dbReference type="SUPFAM" id="SSF48371">
    <property type="entry name" value="ARM repeat"/>
    <property type="match status" value="1"/>
</dbReference>
<evidence type="ECO:0000313" key="4">
    <source>
        <dbReference type="Proteomes" id="UP000019763"/>
    </source>
</evidence>
<dbReference type="EMBL" id="AFNH02000101">
    <property type="protein sequence ID" value="EZG83924.1"/>
    <property type="molecule type" value="Genomic_DNA"/>
</dbReference>
<name>A0A023BCJ9_GRENI</name>
<dbReference type="GO" id="GO:0005634">
    <property type="term" value="C:nucleus"/>
    <property type="evidence" value="ECO:0007669"/>
    <property type="project" value="TreeGrafter"/>
</dbReference>